<dbReference type="BioCyc" id="NGON940296:GLHN-2244-MONOMER"/>
<dbReference type="Pfam" id="PF07042">
    <property type="entry name" value="TrfA"/>
    <property type="match status" value="1"/>
</dbReference>
<reference evidence="1" key="1">
    <citation type="submission" date="2010-12" db="EMBL/GenBank/DDBJ databases">
        <authorList>
            <person name="Wang C.B."/>
            <person name="He X.J."/>
        </authorList>
    </citation>
    <scope>NUCLEOTIDE SEQUENCE</scope>
    <source>
        <strain evidence="1">TCDC-NG08107</strain>
        <plasmid evidence="1">pNGTCDC08107</plasmid>
    </source>
</reference>
<dbReference type="EMBL" id="CP002441">
    <property type="protein sequence ID" value="ADV09165.1"/>
    <property type="molecule type" value="Genomic_DNA"/>
</dbReference>
<dbReference type="AlphaFoldDB" id="A0A171IPV0"/>
<sequence>MKNVQEVLPYLNLVAERRDEAQREEYLKSKGIPTDDNLIIEDLFGNTIFGSKHRAMPNDFARSCLFTARNHRVPRKTFSREKLFHISEKVEILYTGTELRSVDDELIWMQLVDYCRRFPLGNYVEFDIRQLIKDIGWDTSGAYYKRVRESLSRMKATEIYIKNGNTYGVSGGISLIDNYVGIENIKGEPTRYKVSIDKKLIVLFAGNTFSNIPWSQYKKLSPMARRLTDYVFSHKHPNPIPIPAFLAMCGSDQINSPAKTQNQNAKKICAELTEAQLVKTAFVLSGKIIVER</sequence>
<gene>
    <name evidence="1" type="ORF">NGTW08_p0035</name>
</gene>
<protein>
    <submittedName>
        <fullName evidence="1">TrfA</fullName>
    </submittedName>
</protein>
<keyword evidence="1" id="KW-0614">Plasmid</keyword>
<name>A0A171IPV0_NEIGO</name>
<proteinExistence type="predicted"/>
<geneLocation type="plasmid" evidence="1">
    <name>pNGTCDC08107</name>
</geneLocation>
<evidence type="ECO:0000313" key="1">
    <source>
        <dbReference type="EMBL" id="ADV09165.1"/>
    </source>
</evidence>
<reference evidence="1" key="2">
    <citation type="journal article" date="2011" name="J. Bacteriol.">
        <title>Draft genome sequence of a dominant, multidrug-resistant Neisseria gonorrhoeae strain, TCDC-NG08107, from a sexual group at high risk of acquiring human immunodeficiency virus infection and syphilis.</title>
        <authorList>
            <person name="Chen C.C."/>
            <person name="Hsia K.C."/>
            <person name="Huang C.T."/>
            <person name="Wong W.W."/>
            <person name="Yen M.Y."/>
            <person name="Li L.H."/>
            <person name="Lin K.Y."/>
            <person name="Chen K.W."/>
            <person name="Li S.Y."/>
        </authorList>
    </citation>
    <scope>NUCLEOTIDE SEQUENCE</scope>
    <source>
        <strain evidence="1">TCDC-NG08107</strain>
        <plasmid evidence="1">pNGTCDC08107</plasmid>
    </source>
</reference>
<dbReference type="InterPro" id="IPR010751">
    <property type="entry name" value="TrfA"/>
</dbReference>
<organism evidence="1">
    <name type="scientific">Neisseria gonorrhoeae TCDC-NG08107</name>
    <dbReference type="NCBI Taxonomy" id="940296"/>
    <lineage>
        <taxon>Bacteria</taxon>
        <taxon>Pseudomonadati</taxon>
        <taxon>Pseudomonadota</taxon>
        <taxon>Betaproteobacteria</taxon>
        <taxon>Neisseriales</taxon>
        <taxon>Neisseriaceae</taxon>
        <taxon>Neisseria</taxon>
    </lineage>
</organism>
<accession>A0A171IPV0</accession>